<evidence type="ECO:0000256" key="1">
    <source>
        <dbReference type="SAM" id="MobiDB-lite"/>
    </source>
</evidence>
<comment type="caution">
    <text evidence="2">The sequence shown here is derived from an EMBL/GenBank/DDBJ whole genome shotgun (WGS) entry which is preliminary data.</text>
</comment>
<protein>
    <submittedName>
        <fullName evidence="2">Uncharacterized protein</fullName>
    </submittedName>
</protein>
<evidence type="ECO:0000313" key="2">
    <source>
        <dbReference type="EMBL" id="TIC59485.1"/>
    </source>
</evidence>
<accession>A0AB38ME22</accession>
<organism evidence="2 4">
    <name type="scientific">Wallemia mellicola</name>
    <dbReference type="NCBI Taxonomy" id="1708541"/>
    <lineage>
        <taxon>Eukaryota</taxon>
        <taxon>Fungi</taxon>
        <taxon>Dikarya</taxon>
        <taxon>Basidiomycota</taxon>
        <taxon>Wallemiomycotina</taxon>
        <taxon>Wallemiomycetes</taxon>
        <taxon>Wallemiales</taxon>
        <taxon>Wallemiaceae</taxon>
        <taxon>Wallemia</taxon>
    </lineage>
</organism>
<dbReference type="Proteomes" id="UP000305362">
    <property type="component" value="Unassembled WGS sequence"/>
</dbReference>
<feature type="non-terminal residue" evidence="2">
    <location>
        <position position="1"/>
    </location>
</feature>
<sequence length="136" mass="15127">NGTDTQGPEELSQAASYASHNNAEEQEQTKAPYIKLAIPHYHHDTHTEEPVGQTWPNANIDDTPAPASVKTIYDRFDKQKEFPNNTLDSTTAPNAKPHPLVSKALLFSRVKPDTQHESLSSKRTTDLAKPKMPKQV</sequence>
<feature type="compositionally biased region" description="Polar residues" evidence="1">
    <location>
        <begin position="82"/>
        <end position="93"/>
    </location>
</feature>
<evidence type="ECO:0000313" key="4">
    <source>
        <dbReference type="Proteomes" id="UP000305362"/>
    </source>
</evidence>
<feature type="region of interest" description="Disordered" evidence="1">
    <location>
        <begin position="1"/>
        <end position="63"/>
    </location>
</feature>
<feature type="compositionally biased region" description="Basic and acidic residues" evidence="1">
    <location>
        <begin position="110"/>
        <end position="129"/>
    </location>
</feature>
<evidence type="ECO:0000313" key="5">
    <source>
        <dbReference type="Proteomes" id="UP000309601"/>
    </source>
</evidence>
<reference evidence="4 5" key="1">
    <citation type="submission" date="2019-03" db="EMBL/GenBank/DDBJ databases">
        <title>Sequencing 25 genomes of Wallemia mellicola.</title>
        <authorList>
            <person name="Gostincar C."/>
        </authorList>
    </citation>
    <scope>NUCLEOTIDE SEQUENCE [LARGE SCALE GENOMIC DNA]</scope>
    <source>
        <strain evidence="3 5">EXF-1274</strain>
        <strain evidence="2 4">EXF-1277</strain>
    </source>
</reference>
<dbReference type="EMBL" id="SPRW01000062">
    <property type="protein sequence ID" value="TIC61381.1"/>
    <property type="molecule type" value="Genomic_DNA"/>
</dbReference>
<dbReference type="Proteomes" id="UP000309601">
    <property type="component" value="Unassembled WGS sequence"/>
</dbReference>
<evidence type="ECO:0000313" key="3">
    <source>
        <dbReference type="EMBL" id="TIC61381.1"/>
    </source>
</evidence>
<dbReference type="AlphaFoldDB" id="A0AB38ME22"/>
<proteinExistence type="predicted"/>
<gene>
    <name evidence="3" type="ORF">E3Q02_03936</name>
    <name evidence="2" type="ORF">E3Q03_03812</name>
</gene>
<dbReference type="EMBL" id="SPRV01000061">
    <property type="protein sequence ID" value="TIC59485.1"/>
    <property type="molecule type" value="Genomic_DNA"/>
</dbReference>
<feature type="region of interest" description="Disordered" evidence="1">
    <location>
        <begin position="80"/>
        <end position="136"/>
    </location>
</feature>
<name>A0AB38ME22_9BASI</name>